<comment type="similarity">
    <text evidence="1">Belongs to the N(4)/N(6)-methyltransferase family.</text>
</comment>
<dbReference type="EC" id="2.1.1.72" evidence="2"/>
<accession>A0A1I5S771</accession>
<dbReference type="SUPFAM" id="SSF53335">
    <property type="entry name" value="S-adenosyl-L-methionine-dependent methyltransferases"/>
    <property type="match status" value="1"/>
</dbReference>
<evidence type="ECO:0000256" key="1">
    <source>
        <dbReference type="ARBA" id="ARBA00006594"/>
    </source>
</evidence>
<dbReference type="Gene3D" id="3.40.50.150">
    <property type="entry name" value="Vaccinia Virus protein VP39"/>
    <property type="match status" value="1"/>
</dbReference>
<sequence>MAAIIAEANARADEAEERLAQQAQDYTYWRSVAANDPKPATRPVRVGKKGRYPNALFIGALTHRFQTARQLHAKLLHSGVSKGSVYARYQRLADDPASGVEGDDFSYRLKAPDRVKKTALAKRSIKPRATRKASNDNKVSLVRRAINDPARPVLVHSDGLAMLRTLDAGSVDLMLTDLPYGLTGLPLDPVIDVQDWMAEMLRVVTDRGAIVAFASGSFSHCLTDAGIDFLKDRLVWHKPRATGQQLLRHMQAHEDILIFSKGTVSRNSTRQMTFNPQNTGQTPNYPRTVLQFCKDKNNVHPFQKPVALLEYLIKTYSNPGELVVDPTMGSGSAAIAAINCQRAFMGAENGVYQDGRSIFDLAKERIDRALIEQG</sequence>
<keyword evidence="3 8" id="KW-0489">Methyltransferase</keyword>
<evidence type="ECO:0000313" key="9">
    <source>
        <dbReference type="Proteomes" id="UP000199586"/>
    </source>
</evidence>
<reference evidence="8 9" key="1">
    <citation type="submission" date="2016-10" db="EMBL/GenBank/DDBJ databases">
        <authorList>
            <person name="de Groot N.N."/>
        </authorList>
    </citation>
    <scope>NUCLEOTIDE SEQUENCE [LARGE SCALE GENOMIC DNA]</scope>
    <source>
        <strain evidence="8 9">CGMCC 1.9113</strain>
    </source>
</reference>
<dbReference type="GO" id="GO:0008170">
    <property type="term" value="F:N-methyltransferase activity"/>
    <property type="evidence" value="ECO:0007669"/>
    <property type="project" value="InterPro"/>
</dbReference>
<evidence type="ECO:0000259" key="7">
    <source>
        <dbReference type="Pfam" id="PF01555"/>
    </source>
</evidence>
<dbReference type="InterPro" id="IPR002295">
    <property type="entry name" value="N4/N6-MTase_EcoPI_Mod-like"/>
</dbReference>
<evidence type="ECO:0000256" key="4">
    <source>
        <dbReference type="ARBA" id="ARBA00022679"/>
    </source>
</evidence>
<proteinExistence type="inferred from homology"/>
<name>A0A1I5S771_9SPHN</name>
<evidence type="ECO:0000256" key="3">
    <source>
        <dbReference type="ARBA" id="ARBA00022603"/>
    </source>
</evidence>
<dbReference type="Proteomes" id="UP000199586">
    <property type="component" value="Unassembled WGS sequence"/>
</dbReference>
<protein>
    <recommendedName>
        <fullName evidence="2">site-specific DNA-methyltransferase (adenine-specific)</fullName>
        <ecNumber evidence="2">2.1.1.72</ecNumber>
    </recommendedName>
</protein>
<dbReference type="AlphaFoldDB" id="A0A1I5S771"/>
<dbReference type="InterPro" id="IPR002941">
    <property type="entry name" value="DNA_methylase_N4/N6"/>
</dbReference>
<gene>
    <name evidence="8" type="ORF">SAMN04488241_10516</name>
</gene>
<dbReference type="InterPro" id="IPR029063">
    <property type="entry name" value="SAM-dependent_MTases_sf"/>
</dbReference>
<evidence type="ECO:0000313" key="8">
    <source>
        <dbReference type="EMBL" id="SFP66554.1"/>
    </source>
</evidence>
<comment type="catalytic activity">
    <reaction evidence="6">
        <text>a 2'-deoxyadenosine in DNA + S-adenosyl-L-methionine = an N(6)-methyl-2'-deoxyadenosine in DNA + S-adenosyl-L-homocysteine + H(+)</text>
        <dbReference type="Rhea" id="RHEA:15197"/>
        <dbReference type="Rhea" id="RHEA-COMP:12418"/>
        <dbReference type="Rhea" id="RHEA-COMP:12419"/>
        <dbReference type="ChEBI" id="CHEBI:15378"/>
        <dbReference type="ChEBI" id="CHEBI:57856"/>
        <dbReference type="ChEBI" id="CHEBI:59789"/>
        <dbReference type="ChEBI" id="CHEBI:90615"/>
        <dbReference type="ChEBI" id="CHEBI:90616"/>
        <dbReference type="EC" id="2.1.1.72"/>
    </reaction>
</comment>
<evidence type="ECO:0000256" key="5">
    <source>
        <dbReference type="ARBA" id="ARBA00022691"/>
    </source>
</evidence>
<organism evidence="8 9">
    <name type="scientific">Sphingomonas rubra</name>
    <dbReference type="NCBI Taxonomy" id="634430"/>
    <lineage>
        <taxon>Bacteria</taxon>
        <taxon>Pseudomonadati</taxon>
        <taxon>Pseudomonadota</taxon>
        <taxon>Alphaproteobacteria</taxon>
        <taxon>Sphingomonadales</taxon>
        <taxon>Sphingomonadaceae</taxon>
        <taxon>Sphingomonas</taxon>
    </lineage>
</organism>
<evidence type="ECO:0000256" key="6">
    <source>
        <dbReference type="ARBA" id="ARBA00047942"/>
    </source>
</evidence>
<dbReference type="EMBL" id="FOXP01000005">
    <property type="protein sequence ID" value="SFP66554.1"/>
    <property type="molecule type" value="Genomic_DNA"/>
</dbReference>
<dbReference type="GO" id="GO:0003677">
    <property type="term" value="F:DNA binding"/>
    <property type="evidence" value="ECO:0007669"/>
    <property type="project" value="InterPro"/>
</dbReference>
<dbReference type="Pfam" id="PF01555">
    <property type="entry name" value="N6_N4_Mtase"/>
    <property type="match status" value="1"/>
</dbReference>
<evidence type="ECO:0000256" key="2">
    <source>
        <dbReference type="ARBA" id="ARBA00011900"/>
    </source>
</evidence>
<dbReference type="GO" id="GO:0009007">
    <property type="term" value="F:site-specific DNA-methyltransferase (adenine-specific) activity"/>
    <property type="evidence" value="ECO:0007669"/>
    <property type="project" value="UniProtKB-EC"/>
</dbReference>
<dbReference type="GO" id="GO:0032259">
    <property type="term" value="P:methylation"/>
    <property type="evidence" value="ECO:0007669"/>
    <property type="project" value="UniProtKB-KW"/>
</dbReference>
<feature type="domain" description="DNA methylase N-4/N-6" evidence="7">
    <location>
        <begin position="193"/>
        <end position="348"/>
    </location>
</feature>
<keyword evidence="9" id="KW-1185">Reference proteome</keyword>
<keyword evidence="5" id="KW-0949">S-adenosyl-L-methionine</keyword>
<dbReference type="STRING" id="634430.SAMN04488241_10516"/>
<dbReference type="PRINTS" id="PR00506">
    <property type="entry name" value="D21N6MTFRASE"/>
</dbReference>
<keyword evidence="4" id="KW-0808">Transferase</keyword>